<dbReference type="InParanoid" id="F1ZBD3"/>
<proteinExistence type="predicted"/>
<dbReference type="EMBL" id="AEWJ01000044">
    <property type="protein sequence ID" value="EGD58169.1"/>
    <property type="molecule type" value="Genomic_DNA"/>
</dbReference>
<keyword evidence="3" id="KW-1185">Reference proteome</keyword>
<organism evidence="2 3">
    <name type="scientific">Novosphingobium nitrogenifigens DSM 19370</name>
    <dbReference type="NCBI Taxonomy" id="983920"/>
    <lineage>
        <taxon>Bacteria</taxon>
        <taxon>Pseudomonadati</taxon>
        <taxon>Pseudomonadota</taxon>
        <taxon>Alphaproteobacteria</taxon>
        <taxon>Sphingomonadales</taxon>
        <taxon>Sphingomonadaceae</taxon>
        <taxon>Novosphingobium</taxon>
    </lineage>
</organism>
<dbReference type="InterPro" id="IPR011990">
    <property type="entry name" value="TPR-like_helical_dom_sf"/>
</dbReference>
<evidence type="ECO:0000313" key="3">
    <source>
        <dbReference type="Proteomes" id="UP000004728"/>
    </source>
</evidence>
<protein>
    <recommendedName>
        <fullName evidence="4">Lipoprotein</fullName>
    </recommendedName>
</protein>
<feature type="signal peptide" evidence="1">
    <location>
        <begin position="1"/>
        <end position="29"/>
    </location>
</feature>
<dbReference type="OrthoDB" id="7503344at2"/>
<sequence length="198" mass="21502">MSTTRFRPITATGVLAPLLLGACHHPPHATPLSCDAHAPLAAEGLARGVPVETTPTGRCLAAMADAGDVAAELRLGDFYHEQKGALPLIDTRGRQIHWYRLAANRGSAQGAWQAARLIDKDPQWQVPNDALAYTFTAIKGGVPEAADYLIDQWQAGRIDAGKLYAFRRWLDRDKTLPADEKQEIVEGLDAPADELESE</sequence>
<evidence type="ECO:0008006" key="4">
    <source>
        <dbReference type="Google" id="ProtNLM"/>
    </source>
</evidence>
<evidence type="ECO:0000313" key="2">
    <source>
        <dbReference type="EMBL" id="EGD58169.1"/>
    </source>
</evidence>
<comment type="caution">
    <text evidence="2">The sequence shown here is derived from an EMBL/GenBank/DDBJ whole genome shotgun (WGS) entry which is preliminary data.</text>
</comment>
<reference evidence="2 3" key="1">
    <citation type="journal article" date="2012" name="J. Bacteriol.">
        <title>Draft Genome Sequence of Novosphingobium nitrogenifigens Y88T.</title>
        <authorList>
            <person name="Strabala T.J."/>
            <person name="Macdonald L."/>
            <person name="Liu V."/>
            <person name="Smit A.M."/>
        </authorList>
    </citation>
    <scope>NUCLEOTIDE SEQUENCE [LARGE SCALE GENOMIC DNA]</scope>
    <source>
        <strain evidence="2 3">DSM 19370</strain>
    </source>
</reference>
<dbReference type="Gene3D" id="1.25.40.10">
    <property type="entry name" value="Tetratricopeptide repeat domain"/>
    <property type="match status" value="1"/>
</dbReference>
<accession>F1ZBD3</accession>
<dbReference type="Proteomes" id="UP000004728">
    <property type="component" value="Unassembled WGS sequence"/>
</dbReference>
<gene>
    <name evidence="2" type="ORF">Y88_0221</name>
</gene>
<keyword evidence="1" id="KW-0732">Signal</keyword>
<dbReference type="RefSeq" id="WP_008067264.1">
    <property type="nucleotide sequence ID" value="NZ_AQWK01000006.1"/>
</dbReference>
<evidence type="ECO:0000256" key="1">
    <source>
        <dbReference type="SAM" id="SignalP"/>
    </source>
</evidence>
<dbReference type="HOGENOM" id="CLU_1376926_0_0_5"/>
<dbReference type="AlphaFoldDB" id="F1ZBD3"/>
<feature type="chain" id="PRO_5003272562" description="Lipoprotein" evidence="1">
    <location>
        <begin position="30"/>
        <end position="198"/>
    </location>
</feature>
<dbReference type="PROSITE" id="PS51257">
    <property type="entry name" value="PROKAR_LIPOPROTEIN"/>
    <property type="match status" value="1"/>
</dbReference>
<name>F1ZBD3_9SPHN</name>